<name>A7IKW5_XANP2</name>
<feature type="compositionally biased region" description="Basic and acidic residues" evidence="1">
    <location>
        <begin position="68"/>
        <end position="88"/>
    </location>
</feature>
<evidence type="ECO:0008006" key="4">
    <source>
        <dbReference type="Google" id="ProtNLM"/>
    </source>
</evidence>
<dbReference type="Proteomes" id="UP000002417">
    <property type="component" value="Chromosome"/>
</dbReference>
<reference evidence="2 3" key="1">
    <citation type="submission" date="2007-07" db="EMBL/GenBank/DDBJ databases">
        <title>Complete sequence of chromosome of Xanthobacter autotrophicus Py2.</title>
        <authorList>
            <consortium name="US DOE Joint Genome Institute"/>
            <person name="Copeland A."/>
            <person name="Lucas S."/>
            <person name="Lapidus A."/>
            <person name="Barry K."/>
            <person name="Glavina del Rio T."/>
            <person name="Hammon N."/>
            <person name="Israni S."/>
            <person name="Dalin E."/>
            <person name="Tice H."/>
            <person name="Pitluck S."/>
            <person name="Sims D."/>
            <person name="Brettin T."/>
            <person name="Bruce D."/>
            <person name="Detter J.C."/>
            <person name="Han C."/>
            <person name="Tapia R."/>
            <person name="Brainard J."/>
            <person name="Schmutz J."/>
            <person name="Larimer F."/>
            <person name="Land M."/>
            <person name="Hauser L."/>
            <person name="Kyrpides N."/>
            <person name="Kim E."/>
            <person name="Ensigns S.A."/>
            <person name="Richardson P."/>
        </authorList>
    </citation>
    <scope>NUCLEOTIDE SEQUENCE [LARGE SCALE GENOMIC DNA]</scope>
    <source>
        <strain evidence="3">ATCC BAA-1158 / Py2</strain>
    </source>
</reference>
<sequence>MARDKNTTGPTIEPRCLTQQQAAAYCGLTASGFAAWCRQGIVPGPIPGTKRWDRHALDAALDKASGLRHAETEPEDAYTKWKRERDAAKSAGAR</sequence>
<proteinExistence type="predicted"/>
<dbReference type="KEGG" id="xau:Xaut_3429"/>
<keyword evidence="3" id="KW-1185">Reference proteome</keyword>
<gene>
    <name evidence="2" type="ordered locus">Xaut_3429</name>
</gene>
<organism evidence="2 3">
    <name type="scientific">Xanthobacter autotrophicus (strain ATCC BAA-1158 / Py2)</name>
    <dbReference type="NCBI Taxonomy" id="78245"/>
    <lineage>
        <taxon>Bacteria</taxon>
        <taxon>Pseudomonadati</taxon>
        <taxon>Pseudomonadota</taxon>
        <taxon>Alphaproteobacteria</taxon>
        <taxon>Hyphomicrobiales</taxon>
        <taxon>Xanthobacteraceae</taxon>
        <taxon>Xanthobacter</taxon>
    </lineage>
</organism>
<evidence type="ECO:0000313" key="2">
    <source>
        <dbReference type="EMBL" id="ABS68658.1"/>
    </source>
</evidence>
<dbReference type="EMBL" id="CP000781">
    <property type="protein sequence ID" value="ABS68658.1"/>
    <property type="molecule type" value="Genomic_DNA"/>
</dbReference>
<dbReference type="STRING" id="78245.Xaut_3429"/>
<evidence type="ECO:0000313" key="3">
    <source>
        <dbReference type="Proteomes" id="UP000002417"/>
    </source>
</evidence>
<dbReference type="HOGENOM" id="CLU_183049_0_0_5"/>
<dbReference type="eggNOG" id="ENOG5033MMS">
    <property type="taxonomic scope" value="Bacteria"/>
</dbReference>
<evidence type="ECO:0000256" key="1">
    <source>
        <dbReference type="SAM" id="MobiDB-lite"/>
    </source>
</evidence>
<accession>A7IKW5</accession>
<protein>
    <recommendedName>
        <fullName evidence="4">Helix-turn-helix domain-containing protein</fullName>
    </recommendedName>
</protein>
<dbReference type="AlphaFoldDB" id="A7IKW5"/>
<feature type="region of interest" description="Disordered" evidence="1">
    <location>
        <begin position="66"/>
        <end position="94"/>
    </location>
</feature>